<accession>A0A0K9P6A8</accession>
<dbReference type="EMBL" id="LFYR01001212">
    <property type="protein sequence ID" value="KMZ63752.1"/>
    <property type="molecule type" value="Genomic_DNA"/>
</dbReference>
<evidence type="ECO:0000256" key="14">
    <source>
        <dbReference type="SAM" id="Coils"/>
    </source>
</evidence>
<name>A0A0K9P6A8_ZOSMR</name>
<dbReference type="Proteomes" id="UP000036987">
    <property type="component" value="Unassembled WGS sequence"/>
</dbReference>
<dbReference type="CDD" id="cd03481">
    <property type="entry name" value="TopoIIA_Trans_ScTopoIIA"/>
    <property type="match status" value="1"/>
</dbReference>
<keyword evidence="7 13" id="KW-0067">ATP-binding</keyword>
<dbReference type="GO" id="GO:0005634">
    <property type="term" value="C:nucleus"/>
    <property type="evidence" value="ECO:0000318"/>
    <property type="project" value="GO_Central"/>
</dbReference>
<dbReference type="CDD" id="cd00187">
    <property type="entry name" value="TOP4c"/>
    <property type="match status" value="1"/>
</dbReference>
<dbReference type="Gene3D" id="3.30.565.10">
    <property type="entry name" value="Histidine kinase-like ATPase, C-terminal domain"/>
    <property type="match status" value="1"/>
</dbReference>
<keyword evidence="5" id="KW-0479">Metal-binding</keyword>
<evidence type="ECO:0000313" key="18">
    <source>
        <dbReference type="EMBL" id="KMZ63752.1"/>
    </source>
</evidence>
<dbReference type="PANTHER" id="PTHR10169:SF38">
    <property type="entry name" value="DNA TOPOISOMERASE 2"/>
    <property type="match status" value="1"/>
</dbReference>
<protein>
    <recommendedName>
        <fullName evidence="13">DNA topoisomerase 2</fullName>
        <ecNumber evidence="13">5.6.2.2</ecNumber>
    </recommendedName>
</protein>
<keyword evidence="6 13" id="KW-0547">Nucleotide-binding</keyword>
<dbReference type="PROSITE" id="PS52040">
    <property type="entry name" value="TOPO_IIA"/>
    <property type="match status" value="1"/>
</dbReference>
<dbReference type="Gene3D" id="3.30.1360.40">
    <property type="match status" value="1"/>
</dbReference>
<dbReference type="STRING" id="29655.A0A0K9P6A8"/>
<evidence type="ECO:0000256" key="11">
    <source>
        <dbReference type="ARBA" id="ARBA00023235"/>
    </source>
</evidence>
<dbReference type="InterPro" id="IPR001154">
    <property type="entry name" value="TopoII_euk"/>
</dbReference>
<feature type="region of interest" description="Disordered" evidence="15">
    <location>
        <begin position="1258"/>
        <end position="1454"/>
    </location>
</feature>
<dbReference type="GO" id="GO:0006265">
    <property type="term" value="P:DNA topological change"/>
    <property type="evidence" value="ECO:0007669"/>
    <property type="project" value="UniProtKB-UniRule"/>
</dbReference>
<dbReference type="PRINTS" id="PR01158">
    <property type="entry name" value="TOPISMRASEII"/>
</dbReference>
<dbReference type="SMART" id="SM00434">
    <property type="entry name" value="TOP4c"/>
    <property type="match status" value="1"/>
</dbReference>
<dbReference type="PROSITE" id="PS00177">
    <property type="entry name" value="TOPOISOMERASE_II"/>
    <property type="match status" value="1"/>
</dbReference>
<feature type="compositionally biased region" description="Low complexity" evidence="15">
    <location>
        <begin position="1334"/>
        <end position="1346"/>
    </location>
</feature>
<evidence type="ECO:0000256" key="5">
    <source>
        <dbReference type="ARBA" id="ARBA00022723"/>
    </source>
</evidence>
<dbReference type="FunFam" id="3.30.230.10:FF:000008">
    <property type="entry name" value="DNA topoisomerase 2"/>
    <property type="match status" value="1"/>
</dbReference>
<dbReference type="InterPro" id="IPR013759">
    <property type="entry name" value="Topo_IIA_B_C"/>
</dbReference>
<dbReference type="PROSITE" id="PS50880">
    <property type="entry name" value="TOPRIM"/>
    <property type="match status" value="1"/>
</dbReference>
<dbReference type="SMART" id="SM00433">
    <property type="entry name" value="TOP2c"/>
    <property type="match status" value="1"/>
</dbReference>
<dbReference type="InterPro" id="IPR001241">
    <property type="entry name" value="Topo_IIA"/>
</dbReference>
<comment type="similarity">
    <text evidence="4 13">Belongs to the type II topoisomerase family.</text>
</comment>
<dbReference type="FunFam" id="3.90.199.10:FF:000002">
    <property type="entry name" value="DNA topoisomerase 2"/>
    <property type="match status" value="1"/>
</dbReference>
<dbReference type="GO" id="GO:0003677">
    <property type="term" value="F:DNA binding"/>
    <property type="evidence" value="ECO:0007669"/>
    <property type="project" value="UniProtKB-UniRule"/>
</dbReference>
<evidence type="ECO:0000256" key="9">
    <source>
        <dbReference type="ARBA" id="ARBA00023029"/>
    </source>
</evidence>
<dbReference type="InterPro" id="IPR018522">
    <property type="entry name" value="TopoIIA_CS"/>
</dbReference>
<evidence type="ECO:0000256" key="1">
    <source>
        <dbReference type="ARBA" id="ARBA00000185"/>
    </source>
</evidence>
<comment type="cofactor">
    <cofactor evidence="3">
        <name>Mg(2+)</name>
        <dbReference type="ChEBI" id="CHEBI:18420"/>
    </cofactor>
</comment>
<comment type="subunit">
    <text evidence="13">Homodimer.</text>
</comment>
<dbReference type="Pfam" id="PF02518">
    <property type="entry name" value="HATPase_c"/>
    <property type="match status" value="1"/>
</dbReference>
<evidence type="ECO:0000256" key="13">
    <source>
        <dbReference type="RuleBase" id="RU362094"/>
    </source>
</evidence>
<dbReference type="OrthoDB" id="276498at2759"/>
<evidence type="ECO:0000259" key="16">
    <source>
        <dbReference type="PROSITE" id="PS50880"/>
    </source>
</evidence>
<dbReference type="SUPFAM" id="SSF55874">
    <property type="entry name" value="ATPase domain of HSP90 chaperone/DNA topoisomerase II/histidine kinase"/>
    <property type="match status" value="1"/>
</dbReference>
<dbReference type="Gene3D" id="3.90.199.10">
    <property type="entry name" value="Topoisomerase II, domain 5"/>
    <property type="match status" value="1"/>
</dbReference>
<evidence type="ECO:0000256" key="3">
    <source>
        <dbReference type="ARBA" id="ARBA00001946"/>
    </source>
</evidence>
<organism evidence="18 19">
    <name type="scientific">Zostera marina</name>
    <name type="common">Eelgrass</name>
    <dbReference type="NCBI Taxonomy" id="29655"/>
    <lineage>
        <taxon>Eukaryota</taxon>
        <taxon>Viridiplantae</taxon>
        <taxon>Streptophyta</taxon>
        <taxon>Embryophyta</taxon>
        <taxon>Tracheophyta</taxon>
        <taxon>Spermatophyta</taxon>
        <taxon>Magnoliopsida</taxon>
        <taxon>Liliopsida</taxon>
        <taxon>Zosteraceae</taxon>
        <taxon>Zostera</taxon>
    </lineage>
</organism>
<dbReference type="GO" id="GO:0003918">
    <property type="term" value="F:DNA topoisomerase type II (double strand cut, ATP-hydrolyzing) activity"/>
    <property type="evidence" value="ECO:0000318"/>
    <property type="project" value="GO_Central"/>
</dbReference>
<keyword evidence="9 12" id="KW-0799">Topoisomerase</keyword>
<dbReference type="InterPro" id="IPR020568">
    <property type="entry name" value="Ribosomal_Su5_D2-typ_SF"/>
</dbReference>
<dbReference type="InterPro" id="IPR006171">
    <property type="entry name" value="TOPRIM_dom"/>
</dbReference>
<evidence type="ECO:0000256" key="7">
    <source>
        <dbReference type="ARBA" id="ARBA00022840"/>
    </source>
</evidence>
<dbReference type="InterPro" id="IPR002205">
    <property type="entry name" value="Topo_IIA_dom_A"/>
</dbReference>
<dbReference type="InterPro" id="IPR003594">
    <property type="entry name" value="HATPase_dom"/>
</dbReference>
<dbReference type="InterPro" id="IPR013757">
    <property type="entry name" value="Topo_IIA_A_a_sf"/>
</dbReference>
<dbReference type="SUPFAM" id="SSF56719">
    <property type="entry name" value="Type II DNA topoisomerase"/>
    <property type="match status" value="1"/>
</dbReference>
<feature type="compositionally biased region" description="Acidic residues" evidence="15">
    <location>
        <begin position="1430"/>
        <end position="1454"/>
    </location>
</feature>
<dbReference type="GO" id="GO:0005524">
    <property type="term" value="F:ATP binding"/>
    <property type="evidence" value="ECO:0007669"/>
    <property type="project" value="UniProtKB-UniRule"/>
</dbReference>
<dbReference type="InterPro" id="IPR031660">
    <property type="entry name" value="TOPRIM_C"/>
</dbReference>
<dbReference type="Gene3D" id="1.10.268.10">
    <property type="entry name" value="Topoisomerase, domain 3"/>
    <property type="match status" value="1"/>
</dbReference>
<evidence type="ECO:0000256" key="12">
    <source>
        <dbReference type="PROSITE-ProRule" id="PRU01384"/>
    </source>
</evidence>
<dbReference type="InterPro" id="IPR034157">
    <property type="entry name" value="TOPRIM_TopoII"/>
</dbReference>
<dbReference type="OMA" id="TWTQDFK"/>
<dbReference type="InterPro" id="IPR050634">
    <property type="entry name" value="DNA_Topoisomerase_II"/>
</dbReference>
<dbReference type="EC" id="5.6.2.2" evidence="13"/>
<dbReference type="Gene3D" id="3.40.50.670">
    <property type="match status" value="1"/>
</dbReference>
<evidence type="ECO:0000259" key="17">
    <source>
        <dbReference type="PROSITE" id="PS52040"/>
    </source>
</evidence>
<sequence length="1454" mass="164247">MTTKNPLRPITTHNTIQSTVDGANKTIEETYQKKTQLEHILLRPDTYVGSIEKHKQMLWVYENDEMVQRMVSYVPGLYKIFDEILVNAADNKQRDKSMDSVKVVIDPEQNLISVYNSGDGVPVEMHKEEGVYVPELIFGHLLTSSNYDDNVKKTTGGRNGYGAKLANIFSTEFIIETADGKRKKKYKQVFKNNMSDKTEPSITTCKASENWTKVTFKPDLVKFNMEHLEEDVVALMKKRVVDVAGTLGKTVKVELNGTRLPVKTFVDYINLYLHSASKSKSDPIPRMFEKVNDRWEICVSLSEGQFQQVSFVNGIATIKGGSHVDYVTNQITNYVMNIVNKKNKNANLKAHTVKNHLWVFVNALIDNPAFDSQTKETLTTRQLSFGSKCEISQDFLKKVAKSGIVESLLTWADFKQSKELKKTDGAKRQRITGITKLEDANDAGGRNSDKCTLILTEGDSAKALAMAGISVVGRNYYGVFPLRGKLLNVREATHKQIMDNAEIQHIKQILGLQHGKDYDSVKSLRYGHLMIMTDQDHDGSHIKGLLINFIHNFWPSLLQLPSFMIEFITPIVKASHKRNSEVLSFYTMPEYEAWKESLSGNASGWSIKYYKGLGTSTSKEGKEYFRELDKHRKDFSWVDQEDGDSIELAFSKKKIEARKNWLRQFEPGTFLDQKERLIRYSDFVNKELILFSLADLQRSIPSMVDGLKPGQRKILFCCFKRNFTKEAKVAQFSGYVSEHSAYHHGETSLAGTIIGMAQDFVGSNNINLLQPNGQFGTRNQGGKDHASARYIYTQLSPLTRFLFPKDDDILLDYLNEDGQSIEPTWYMPILPTILVNGSEGIGTGWSTYIPNYNPRDIVANLRRLLNDEPMVPMDPWYRGFKGLIDKSATKETGVTYTTTGTLEEVNDTMIRVTELPIRRWTQEYKEFLEAQMTGNEKIKEPFVMDYREHNDDTSVNFEVFLSEENFSIARQEGLLKKLKLTTSISTSNMHLFDANGAIKKYDNPEQILEEFFHMRLAFYEKRKKVLLDNLELELLKLSNKVRFILGVVEGKIVVNNRKNSELCIELYHMGFSVFPKKKKGIEIVVAENTEEAEDNEDGDEFGTSGVKASDYDYLLSMSIKTLTREKVEQLCAEKKNLDNEVEELRGSTGSSLWIKDLDAFENEYTKFEKEEADAEEVKKGMRLKDRNIKGAVTKPAPKVSRKYSKKAVSDDQDFVAVVAKPAAKGRPKKVTVKPKVVETEEEEDVEILALKDRLAKYNLDSSPEQSAMEVEGTKENPKKKTSKSKPVASIIQNLDGESEDVSMPSIMETDKLEEDDSVTFKGKKGRGKKISVGTSKAAMKTTTAAKPSVKKRDGSQKLITDVLKPVGSSLISPEKKVRKTRASPFNKKSGSVFDKIRSDSEQGSGNSEVSVPKARPQRAAKANTTYVISDSEDDDDVASVGDDSEDDSDFVDSE</sequence>
<evidence type="ECO:0000313" key="19">
    <source>
        <dbReference type="Proteomes" id="UP000036987"/>
    </source>
</evidence>
<dbReference type="GO" id="GO:0000712">
    <property type="term" value="P:resolution of meiotic recombination intermediates"/>
    <property type="evidence" value="ECO:0000318"/>
    <property type="project" value="GO_Central"/>
</dbReference>
<feature type="domain" description="Toprim" evidence="16">
    <location>
        <begin position="451"/>
        <end position="565"/>
    </location>
</feature>
<reference evidence="19" key="1">
    <citation type="journal article" date="2016" name="Nature">
        <title>The genome of the seagrass Zostera marina reveals angiosperm adaptation to the sea.</title>
        <authorList>
            <person name="Olsen J.L."/>
            <person name="Rouze P."/>
            <person name="Verhelst B."/>
            <person name="Lin Y.-C."/>
            <person name="Bayer T."/>
            <person name="Collen J."/>
            <person name="Dattolo E."/>
            <person name="De Paoli E."/>
            <person name="Dittami S."/>
            <person name="Maumus F."/>
            <person name="Michel G."/>
            <person name="Kersting A."/>
            <person name="Lauritano C."/>
            <person name="Lohaus R."/>
            <person name="Toepel M."/>
            <person name="Tonon T."/>
            <person name="Vanneste K."/>
            <person name="Amirebrahimi M."/>
            <person name="Brakel J."/>
            <person name="Bostroem C."/>
            <person name="Chovatia M."/>
            <person name="Grimwood J."/>
            <person name="Jenkins J.W."/>
            <person name="Jueterbock A."/>
            <person name="Mraz A."/>
            <person name="Stam W.T."/>
            <person name="Tice H."/>
            <person name="Bornberg-Bauer E."/>
            <person name="Green P.J."/>
            <person name="Pearson G.A."/>
            <person name="Procaccini G."/>
            <person name="Duarte C.M."/>
            <person name="Schmutz J."/>
            <person name="Reusch T.B.H."/>
            <person name="Van de Peer Y."/>
        </authorList>
    </citation>
    <scope>NUCLEOTIDE SEQUENCE [LARGE SCALE GENOMIC DNA]</scope>
    <source>
        <strain evidence="19">cv. Finnish</strain>
    </source>
</reference>
<dbReference type="InterPro" id="IPR013760">
    <property type="entry name" value="Topo_IIA-like_dom_sf"/>
</dbReference>
<feature type="active site" description="O-(5'-phospho-DNA)-tyrosine intermediate" evidence="12">
    <location>
        <position position="790"/>
    </location>
</feature>
<comment type="function">
    <text evidence="13">Control of topological states of DNA by transient breakage and subsequent rejoining of DNA strands. Topoisomerase II makes double-strand breaks.</text>
</comment>
<dbReference type="FunFam" id="3.30.565.10:FF:000004">
    <property type="entry name" value="DNA topoisomerase 2"/>
    <property type="match status" value="1"/>
</dbReference>
<keyword evidence="11 12" id="KW-0413">Isomerase</keyword>
<evidence type="ECO:0000256" key="10">
    <source>
        <dbReference type="ARBA" id="ARBA00023125"/>
    </source>
</evidence>
<dbReference type="InterPro" id="IPR013758">
    <property type="entry name" value="Topo_IIA_A/C_ab"/>
</dbReference>
<dbReference type="Pfam" id="PF16898">
    <property type="entry name" value="TOPRIM_C"/>
    <property type="match status" value="1"/>
</dbReference>
<dbReference type="Pfam" id="PF00521">
    <property type="entry name" value="DNA_topoisoIV"/>
    <property type="match status" value="1"/>
</dbReference>
<dbReference type="PRINTS" id="PR00418">
    <property type="entry name" value="TPI2FAMILY"/>
</dbReference>
<dbReference type="Gene3D" id="3.30.1490.30">
    <property type="match status" value="1"/>
</dbReference>
<dbReference type="SUPFAM" id="SSF54211">
    <property type="entry name" value="Ribosomal protein S5 domain 2-like"/>
    <property type="match status" value="1"/>
</dbReference>
<gene>
    <name evidence="18" type="ORF">ZOSMA_39G00230</name>
</gene>
<dbReference type="PANTHER" id="PTHR10169">
    <property type="entry name" value="DNA TOPOISOMERASE/GYRASE"/>
    <property type="match status" value="1"/>
</dbReference>
<dbReference type="Pfam" id="PF01751">
    <property type="entry name" value="Toprim"/>
    <property type="match status" value="1"/>
</dbReference>
<dbReference type="InterPro" id="IPR014721">
    <property type="entry name" value="Ribsml_uS5_D2-typ_fold_subgr"/>
</dbReference>
<keyword evidence="10 12" id="KW-0238">DNA-binding</keyword>
<dbReference type="Gene3D" id="3.30.230.10">
    <property type="match status" value="1"/>
</dbReference>
<keyword evidence="14" id="KW-0175">Coiled coil</keyword>
<dbReference type="FunFam" id="3.30.1360.40:FF:000003">
    <property type="entry name" value="DNA topoisomerase 2"/>
    <property type="match status" value="1"/>
</dbReference>
<comment type="caution">
    <text evidence="18">The sequence shown here is derived from an EMBL/GenBank/DDBJ whole genome shotgun (WGS) entry which is preliminary data.</text>
</comment>
<dbReference type="GO" id="GO:0046872">
    <property type="term" value="F:metal ion binding"/>
    <property type="evidence" value="ECO:0007669"/>
    <property type="project" value="UniProtKB-KW"/>
</dbReference>
<keyword evidence="8" id="KW-0460">Magnesium</keyword>
<evidence type="ECO:0000256" key="8">
    <source>
        <dbReference type="ARBA" id="ARBA00022842"/>
    </source>
</evidence>
<proteinExistence type="inferred from homology"/>
<dbReference type="CDD" id="cd03365">
    <property type="entry name" value="TOPRIM_TopoIIA"/>
    <property type="match status" value="1"/>
</dbReference>
<dbReference type="FunFam" id="3.40.50.670:FF:000001">
    <property type="entry name" value="DNA topoisomerase 2"/>
    <property type="match status" value="2"/>
</dbReference>
<comment type="cofactor">
    <cofactor evidence="2">
        <name>Ca(2+)</name>
        <dbReference type="ChEBI" id="CHEBI:29108"/>
    </cofactor>
</comment>
<evidence type="ECO:0000256" key="2">
    <source>
        <dbReference type="ARBA" id="ARBA00001913"/>
    </source>
</evidence>
<dbReference type="FunFam" id="3.30.1490.30:FF:000001">
    <property type="entry name" value="DNA topoisomerase 2"/>
    <property type="match status" value="1"/>
</dbReference>
<dbReference type="GO" id="GO:0000819">
    <property type="term" value="P:sister chromatid segregation"/>
    <property type="evidence" value="ECO:0000318"/>
    <property type="project" value="GO_Central"/>
</dbReference>
<evidence type="ECO:0000256" key="15">
    <source>
        <dbReference type="SAM" id="MobiDB-lite"/>
    </source>
</evidence>
<dbReference type="InterPro" id="IPR036890">
    <property type="entry name" value="HATPase_C_sf"/>
</dbReference>
<dbReference type="InterPro" id="IPR013506">
    <property type="entry name" value="Topo_IIA_bsu_dom2"/>
</dbReference>
<comment type="catalytic activity">
    <reaction evidence="1 12 13">
        <text>ATP-dependent breakage, passage and rejoining of double-stranded DNA.</text>
        <dbReference type="EC" id="5.6.2.2"/>
    </reaction>
</comment>
<feature type="domain" description="Topo IIA-type catalytic" evidence="17">
    <location>
        <begin position="700"/>
        <end position="1157"/>
    </location>
</feature>
<dbReference type="Pfam" id="PF00204">
    <property type="entry name" value="DNA_gyraseB"/>
    <property type="match status" value="1"/>
</dbReference>
<evidence type="ECO:0000256" key="6">
    <source>
        <dbReference type="ARBA" id="ARBA00022741"/>
    </source>
</evidence>
<feature type="coiled-coil region" evidence="14">
    <location>
        <begin position="1120"/>
        <end position="1177"/>
    </location>
</feature>
<dbReference type="CDD" id="cd16930">
    <property type="entry name" value="HATPase_TopII-like"/>
    <property type="match status" value="1"/>
</dbReference>
<keyword evidence="19" id="KW-1185">Reference proteome</keyword>
<evidence type="ECO:0000256" key="4">
    <source>
        <dbReference type="ARBA" id="ARBA00011080"/>
    </source>
</evidence>